<dbReference type="CDD" id="cd00093">
    <property type="entry name" value="HTH_XRE"/>
    <property type="match status" value="1"/>
</dbReference>
<evidence type="ECO:0000256" key="1">
    <source>
        <dbReference type="ARBA" id="ARBA00023015"/>
    </source>
</evidence>
<dbReference type="PROSITE" id="PS50943">
    <property type="entry name" value="HTH_CROC1"/>
    <property type="match status" value="1"/>
</dbReference>
<proteinExistence type="predicted"/>
<dbReference type="InterPro" id="IPR010982">
    <property type="entry name" value="Lambda_DNA-bd_dom_sf"/>
</dbReference>
<evidence type="ECO:0000259" key="4">
    <source>
        <dbReference type="PROSITE" id="PS50943"/>
    </source>
</evidence>
<evidence type="ECO:0000256" key="2">
    <source>
        <dbReference type="ARBA" id="ARBA00023125"/>
    </source>
</evidence>
<dbReference type="Gene3D" id="1.10.260.40">
    <property type="entry name" value="lambda repressor-like DNA-binding domains"/>
    <property type="match status" value="1"/>
</dbReference>
<keyword evidence="3" id="KW-0804">Transcription</keyword>
<feature type="non-terminal residue" evidence="5">
    <location>
        <position position="1"/>
    </location>
</feature>
<dbReference type="PANTHER" id="PTHR46797:SF23">
    <property type="entry name" value="HTH-TYPE TRANSCRIPTIONAL REGULATOR SUTR"/>
    <property type="match status" value="1"/>
</dbReference>
<evidence type="ECO:0000313" key="5">
    <source>
        <dbReference type="EMBL" id="GAG93496.1"/>
    </source>
</evidence>
<name>X1DAS3_9ZZZZ</name>
<dbReference type="AlphaFoldDB" id="X1DAS3"/>
<dbReference type="Pfam" id="PF01381">
    <property type="entry name" value="HTH_3"/>
    <property type="match status" value="1"/>
</dbReference>
<reference evidence="5" key="1">
    <citation type="journal article" date="2014" name="Front. Microbiol.">
        <title>High frequency of phylogenetically diverse reductive dehalogenase-homologous genes in deep subseafloor sedimentary metagenomes.</title>
        <authorList>
            <person name="Kawai M."/>
            <person name="Futagami T."/>
            <person name="Toyoda A."/>
            <person name="Takaki Y."/>
            <person name="Nishi S."/>
            <person name="Hori S."/>
            <person name="Arai W."/>
            <person name="Tsubouchi T."/>
            <person name="Morono Y."/>
            <person name="Uchiyama I."/>
            <person name="Ito T."/>
            <person name="Fujiyama A."/>
            <person name="Inagaki F."/>
            <person name="Takami H."/>
        </authorList>
    </citation>
    <scope>NUCLEOTIDE SEQUENCE</scope>
    <source>
        <strain evidence="5">Expedition CK06-06</strain>
    </source>
</reference>
<dbReference type="GO" id="GO:0005829">
    <property type="term" value="C:cytosol"/>
    <property type="evidence" value="ECO:0007669"/>
    <property type="project" value="TreeGrafter"/>
</dbReference>
<dbReference type="GO" id="GO:0003677">
    <property type="term" value="F:DNA binding"/>
    <property type="evidence" value="ECO:0007669"/>
    <property type="project" value="UniProtKB-KW"/>
</dbReference>
<accession>X1DAS3</accession>
<dbReference type="PANTHER" id="PTHR46797">
    <property type="entry name" value="HTH-TYPE TRANSCRIPTIONAL REGULATOR"/>
    <property type="match status" value="1"/>
</dbReference>
<dbReference type="GO" id="GO:0003700">
    <property type="term" value="F:DNA-binding transcription factor activity"/>
    <property type="evidence" value="ECO:0007669"/>
    <property type="project" value="TreeGrafter"/>
</dbReference>
<sequence>AKSIFHDPGIVEKKQKILLKFGNRVRQLRKAKGLSQEAFASLCGLDRTYISGIERGVRNVSLANISLIAESLGISLSELMQGLG</sequence>
<dbReference type="SUPFAM" id="SSF47413">
    <property type="entry name" value="lambda repressor-like DNA-binding domains"/>
    <property type="match status" value="1"/>
</dbReference>
<keyword evidence="2" id="KW-0238">DNA-binding</keyword>
<protein>
    <recommendedName>
        <fullName evidence="4">HTH cro/C1-type domain-containing protein</fullName>
    </recommendedName>
</protein>
<feature type="domain" description="HTH cro/C1-type" evidence="4">
    <location>
        <begin position="25"/>
        <end position="79"/>
    </location>
</feature>
<comment type="caution">
    <text evidence="5">The sequence shown here is derived from an EMBL/GenBank/DDBJ whole genome shotgun (WGS) entry which is preliminary data.</text>
</comment>
<gene>
    <name evidence="5" type="ORF">S01H4_38692</name>
</gene>
<dbReference type="InterPro" id="IPR001387">
    <property type="entry name" value="Cro/C1-type_HTH"/>
</dbReference>
<evidence type="ECO:0000256" key="3">
    <source>
        <dbReference type="ARBA" id="ARBA00023163"/>
    </source>
</evidence>
<organism evidence="5">
    <name type="scientific">marine sediment metagenome</name>
    <dbReference type="NCBI Taxonomy" id="412755"/>
    <lineage>
        <taxon>unclassified sequences</taxon>
        <taxon>metagenomes</taxon>
        <taxon>ecological metagenomes</taxon>
    </lineage>
</organism>
<dbReference type="SMART" id="SM00530">
    <property type="entry name" value="HTH_XRE"/>
    <property type="match status" value="1"/>
</dbReference>
<dbReference type="EMBL" id="BART01020886">
    <property type="protein sequence ID" value="GAG93496.1"/>
    <property type="molecule type" value="Genomic_DNA"/>
</dbReference>
<dbReference type="InterPro" id="IPR050807">
    <property type="entry name" value="TransReg_Diox_bact_type"/>
</dbReference>
<keyword evidence="1" id="KW-0805">Transcription regulation</keyword>